<dbReference type="Pfam" id="PF13407">
    <property type="entry name" value="Peripla_BP_4"/>
    <property type="match status" value="1"/>
</dbReference>
<keyword evidence="3" id="KW-0732">Signal</keyword>
<comment type="similarity">
    <text evidence="2">Belongs to the bacterial solute-binding protein 2 family.</text>
</comment>
<dbReference type="PANTHER" id="PTHR46847:SF1">
    <property type="entry name" value="D-ALLOSE-BINDING PERIPLASMIC PROTEIN-RELATED"/>
    <property type="match status" value="1"/>
</dbReference>
<comment type="caution">
    <text evidence="5">The sequence shown here is derived from an EMBL/GenBank/DDBJ whole genome shotgun (WGS) entry which is preliminary data.</text>
</comment>
<dbReference type="PANTHER" id="PTHR46847">
    <property type="entry name" value="D-ALLOSE-BINDING PERIPLASMIC PROTEIN-RELATED"/>
    <property type="match status" value="1"/>
</dbReference>
<dbReference type="SUPFAM" id="SSF53822">
    <property type="entry name" value="Periplasmic binding protein-like I"/>
    <property type="match status" value="1"/>
</dbReference>
<dbReference type="InterPro" id="IPR025997">
    <property type="entry name" value="SBP_2_dom"/>
</dbReference>
<keyword evidence="6" id="KW-1185">Reference proteome</keyword>
<name>A0A1C0AC80_9FIRM</name>
<proteinExistence type="inferred from homology"/>
<reference evidence="5 6" key="2">
    <citation type="submission" date="2016-08" db="EMBL/GenBank/DDBJ databases">
        <title>Orenia metallireducens sp. nov. strain Z6, a Novel Metal-reducing Firmicute from the Deep Subsurface.</title>
        <authorList>
            <person name="Maxim B.I."/>
            <person name="Kenneth K."/>
            <person name="Flynn T.M."/>
            <person name="Oloughlin E.J."/>
            <person name="Locke R.A."/>
            <person name="Weber J.R."/>
            <person name="Egan S.M."/>
            <person name="Mackie R.I."/>
            <person name="Cann I.K."/>
        </authorList>
    </citation>
    <scope>NUCLEOTIDE SEQUENCE [LARGE SCALE GENOMIC DNA]</scope>
    <source>
        <strain evidence="5 6">Z6</strain>
    </source>
</reference>
<accession>A0A1C0AC80</accession>
<sequence>MFNKRGMILTLAIALVFALTVNVGAWWIFGGDDKQEANTTGKPHEGIKVGITFMTTDNPFFKAMEDAVREEVEGNLNGTLLVSNGQHDAAKQLADVEDMIVQGIELLLLNPVDYEASESIVAAAKEAGIPVVCVDGDSIGNRDIFIASNNYKAGVINAEYVNERLNGKGKVVVINGNPVSAVRNRYNGFMETIKKYPGIEVVAEQNGNGKKADSMEVMENILQAQPEIDAVFAINDPSALGVVAAAQSAGRADEFFVMGVDGAPNAVKAIANNETGMGMAATAAQEPAKIGRLGVEYGLMLLDGKEVPDELPVPVKLITSENAASFSW</sequence>
<dbReference type="AlphaFoldDB" id="A0A1C0AC80"/>
<evidence type="ECO:0000259" key="4">
    <source>
        <dbReference type="Pfam" id="PF13407"/>
    </source>
</evidence>
<evidence type="ECO:0000256" key="2">
    <source>
        <dbReference type="ARBA" id="ARBA00007639"/>
    </source>
</evidence>
<dbReference type="GO" id="GO:0030313">
    <property type="term" value="C:cell envelope"/>
    <property type="evidence" value="ECO:0007669"/>
    <property type="project" value="UniProtKB-SubCell"/>
</dbReference>
<protein>
    <recommendedName>
        <fullName evidence="4">Periplasmic binding protein domain-containing protein</fullName>
    </recommendedName>
</protein>
<dbReference type="OrthoDB" id="9769193at2"/>
<dbReference type="RefSeq" id="WP_068714988.1">
    <property type="nucleotide sequence ID" value="NZ_LWDV01000006.1"/>
</dbReference>
<evidence type="ECO:0000313" key="5">
    <source>
        <dbReference type="EMBL" id="OCL27989.1"/>
    </source>
</evidence>
<organism evidence="5 6">
    <name type="scientific">Orenia metallireducens</name>
    <dbReference type="NCBI Taxonomy" id="1413210"/>
    <lineage>
        <taxon>Bacteria</taxon>
        <taxon>Bacillati</taxon>
        <taxon>Bacillota</taxon>
        <taxon>Clostridia</taxon>
        <taxon>Halanaerobiales</taxon>
        <taxon>Halobacteroidaceae</taxon>
        <taxon>Orenia</taxon>
    </lineage>
</organism>
<comment type="subcellular location">
    <subcellularLocation>
        <location evidence="1">Cell envelope</location>
    </subcellularLocation>
</comment>
<dbReference type="GO" id="GO:0030246">
    <property type="term" value="F:carbohydrate binding"/>
    <property type="evidence" value="ECO:0007669"/>
    <property type="project" value="UniProtKB-ARBA"/>
</dbReference>
<dbReference type="InterPro" id="IPR028082">
    <property type="entry name" value="Peripla_BP_I"/>
</dbReference>
<evidence type="ECO:0000256" key="1">
    <source>
        <dbReference type="ARBA" id="ARBA00004196"/>
    </source>
</evidence>
<evidence type="ECO:0000313" key="6">
    <source>
        <dbReference type="Proteomes" id="UP000093514"/>
    </source>
</evidence>
<gene>
    <name evidence="5" type="ORF">U472_01965</name>
</gene>
<dbReference type="Gene3D" id="3.40.50.2300">
    <property type="match status" value="2"/>
</dbReference>
<dbReference type="EMBL" id="LWDV01000006">
    <property type="protein sequence ID" value="OCL27989.1"/>
    <property type="molecule type" value="Genomic_DNA"/>
</dbReference>
<feature type="domain" description="Periplasmic binding protein" evidence="4">
    <location>
        <begin position="49"/>
        <end position="306"/>
    </location>
</feature>
<evidence type="ECO:0000256" key="3">
    <source>
        <dbReference type="ARBA" id="ARBA00022729"/>
    </source>
</evidence>
<reference evidence="6" key="1">
    <citation type="submission" date="2016-07" db="EMBL/GenBank/DDBJ databases">
        <authorList>
            <person name="Florea S."/>
            <person name="Webb J.S."/>
            <person name="Jaromczyk J."/>
            <person name="Schardl C.L."/>
        </authorList>
    </citation>
    <scope>NUCLEOTIDE SEQUENCE [LARGE SCALE GENOMIC DNA]</scope>
    <source>
        <strain evidence="6">Z6</strain>
    </source>
</reference>
<dbReference type="Proteomes" id="UP000093514">
    <property type="component" value="Unassembled WGS sequence"/>
</dbReference>